<dbReference type="Pfam" id="PF00156">
    <property type="entry name" value="Pribosyltran"/>
    <property type="match status" value="1"/>
</dbReference>
<keyword evidence="4" id="KW-0808">Transferase</keyword>
<name>A0A381W2M7_9ZZZZ</name>
<dbReference type="EMBL" id="UINC01010513">
    <property type="protein sequence ID" value="SVA46732.1"/>
    <property type="molecule type" value="Genomic_DNA"/>
</dbReference>
<evidence type="ECO:0000313" key="7">
    <source>
        <dbReference type="EMBL" id="SVA46732.1"/>
    </source>
</evidence>
<evidence type="ECO:0000256" key="3">
    <source>
        <dbReference type="ARBA" id="ARBA00022676"/>
    </source>
</evidence>
<gene>
    <name evidence="7" type="ORF">METZ01_LOCUS99586</name>
</gene>
<comment type="pathway">
    <text evidence="1">Pyrimidine metabolism; UMP biosynthesis via de novo pathway; UMP from orotate: step 1/2.</text>
</comment>
<feature type="domain" description="Phosphoribosyltransferase" evidence="6">
    <location>
        <begin position="45"/>
        <end position="159"/>
    </location>
</feature>
<proteinExistence type="inferred from homology"/>
<evidence type="ECO:0000256" key="1">
    <source>
        <dbReference type="ARBA" id="ARBA00004889"/>
    </source>
</evidence>
<keyword evidence="3" id="KW-0328">Glycosyltransferase</keyword>
<evidence type="ECO:0000256" key="4">
    <source>
        <dbReference type="ARBA" id="ARBA00022679"/>
    </source>
</evidence>
<organism evidence="7">
    <name type="scientific">marine metagenome</name>
    <dbReference type="NCBI Taxonomy" id="408172"/>
    <lineage>
        <taxon>unclassified sequences</taxon>
        <taxon>metagenomes</taxon>
        <taxon>ecological metagenomes</taxon>
    </lineage>
</organism>
<dbReference type="HAMAP" id="MF_01208">
    <property type="entry name" value="PyrE"/>
    <property type="match status" value="1"/>
</dbReference>
<keyword evidence="5" id="KW-0665">Pyrimidine biosynthesis</keyword>
<dbReference type="Gene3D" id="3.40.50.2020">
    <property type="match status" value="1"/>
</dbReference>
<dbReference type="InterPro" id="IPR004467">
    <property type="entry name" value="Or_phspho_trans_dom"/>
</dbReference>
<dbReference type="PANTHER" id="PTHR19278:SF9">
    <property type="entry name" value="URIDINE 5'-MONOPHOSPHATE SYNTHASE"/>
    <property type="match status" value="1"/>
</dbReference>
<dbReference type="NCBIfam" id="TIGR00336">
    <property type="entry name" value="pyrE"/>
    <property type="match status" value="1"/>
</dbReference>
<evidence type="ECO:0000259" key="6">
    <source>
        <dbReference type="Pfam" id="PF00156"/>
    </source>
</evidence>
<dbReference type="GO" id="GO:0019856">
    <property type="term" value="P:pyrimidine nucleobase biosynthetic process"/>
    <property type="evidence" value="ECO:0007669"/>
    <property type="project" value="TreeGrafter"/>
</dbReference>
<dbReference type="InterPro" id="IPR029057">
    <property type="entry name" value="PRTase-like"/>
</dbReference>
<accession>A0A381W2M7</accession>
<dbReference type="InterPro" id="IPR023031">
    <property type="entry name" value="OPRT"/>
</dbReference>
<evidence type="ECO:0000256" key="5">
    <source>
        <dbReference type="ARBA" id="ARBA00022975"/>
    </source>
</evidence>
<evidence type="ECO:0000256" key="2">
    <source>
        <dbReference type="ARBA" id="ARBA00011971"/>
    </source>
</evidence>
<dbReference type="PANTHER" id="PTHR19278">
    <property type="entry name" value="OROTATE PHOSPHORIBOSYLTRANSFERASE"/>
    <property type="match status" value="1"/>
</dbReference>
<dbReference type="InterPro" id="IPR000836">
    <property type="entry name" value="PRTase_dom"/>
</dbReference>
<dbReference type="EC" id="2.4.2.10" evidence="2"/>
<dbReference type="CDD" id="cd06223">
    <property type="entry name" value="PRTases_typeI"/>
    <property type="match status" value="1"/>
</dbReference>
<dbReference type="SUPFAM" id="SSF53271">
    <property type="entry name" value="PRTase-like"/>
    <property type="match status" value="1"/>
</dbReference>
<reference evidence="7" key="1">
    <citation type="submission" date="2018-05" db="EMBL/GenBank/DDBJ databases">
        <authorList>
            <person name="Lanie J.A."/>
            <person name="Ng W.-L."/>
            <person name="Kazmierczak K.M."/>
            <person name="Andrzejewski T.M."/>
            <person name="Davidsen T.M."/>
            <person name="Wayne K.J."/>
            <person name="Tettelin H."/>
            <person name="Glass J.I."/>
            <person name="Rusch D."/>
            <person name="Podicherti R."/>
            <person name="Tsui H.-C.T."/>
            <person name="Winkler M.E."/>
        </authorList>
    </citation>
    <scope>NUCLEOTIDE SEQUENCE</scope>
</reference>
<dbReference type="GO" id="GO:0044205">
    <property type="term" value="P:'de novo' UMP biosynthetic process"/>
    <property type="evidence" value="ECO:0007669"/>
    <property type="project" value="UniProtKB-UniPathway"/>
</dbReference>
<dbReference type="GO" id="GO:0004588">
    <property type="term" value="F:orotate phosphoribosyltransferase activity"/>
    <property type="evidence" value="ECO:0007669"/>
    <property type="project" value="UniProtKB-EC"/>
</dbReference>
<dbReference type="AlphaFoldDB" id="A0A381W2M7"/>
<protein>
    <recommendedName>
        <fullName evidence="2">orotate phosphoribosyltransferase</fullName>
        <ecNumber evidence="2">2.4.2.10</ecNumber>
    </recommendedName>
</protein>
<dbReference type="UniPathway" id="UPA00070">
    <property type="reaction ID" value="UER00119"/>
</dbReference>
<sequence>MEFVKEFAIFLYKNDIIKFGNFTLSSGKQSTYYIDIRLLPSYPHEYRKIIKNLQNLISEQIGLEKFDSLASVPTGGLVIASSLAIEIVKPLIYVRKKQKEHGTSKLVEGKTTKGMEILMIDDVATTGESVVNALKILKKEGMNMKHAYVIINRKEGADKLLESEGVRLHQITDILEITDILYKENLIDEQMLQSVKNQVN</sequence>